<reference evidence="1" key="2">
    <citation type="journal article" date="2015" name="Data Brief">
        <title>Shoot transcriptome of the giant reed, Arundo donax.</title>
        <authorList>
            <person name="Barrero R.A."/>
            <person name="Guerrero F.D."/>
            <person name="Moolhuijzen P."/>
            <person name="Goolsby J.A."/>
            <person name="Tidwell J."/>
            <person name="Bellgard S.E."/>
            <person name="Bellgard M.I."/>
        </authorList>
    </citation>
    <scope>NUCLEOTIDE SEQUENCE</scope>
    <source>
        <tissue evidence="1">Shoot tissue taken approximately 20 cm above the soil surface</tissue>
    </source>
</reference>
<dbReference type="AlphaFoldDB" id="A0A0A9GLU6"/>
<dbReference type="EMBL" id="GBRH01173487">
    <property type="protein sequence ID" value="JAE24409.1"/>
    <property type="molecule type" value="Transcribed_RNA"/>
</dbReference>
<organism evidence="1">
    <name type="scientific">Arundo donax</name>
    <name type="common">Giant reed</name>
    <name type="synonym">Donax arundinaceus</name>
    <dbReference type="NCBI Taxonomy" id="35708"/>
    <lineage>
        <taxon>Eukaryota</taxon>
        <taxon>Viridiplantae</taxon>
        <taxon>Streptophyta</taxon>
        <taxon>Embryophyta</taxon>
        <taxon>Tracheophyta</taxon>
        <taxon>Spermatophyta</taxon>
        <taxon>Magnoliopsida</taxon>
        <taxon>Liliopsida</taxon>
        <taxon>Poales</taxon>
        <taxon>Poaceae</taxon>
        <taxon>PACMAD clade</taxon>
        <taxon>Arundinoideae</taxon>
        <taxon>Arundineae</taxon>
        <taxon>Arundo</taxon>
    </lineage>
</organism>
<proteinExistence type="predicted"/>
<sequence>MTLEALDKVWDKAAYRKEILEGLWKVIRRLFWRDLLISSDFT</sequence>
<evidence type="ECO:0000313" key="1">
    <source>
        <dbReference type="EMBL" id="JAE24409.1"/>
    </source>
</evidence>
<protein>
    <submittedName>
        <fullName evidence="1">Uncharacterized protein</fullName>
    </submittedName>
</protein>
<name>A0A0A9GLU6_ARUDO</name>
<accession>A0A0A9GLU6</accession>
<reference evidence="1" key="1">
    <citation type="submission" date="2014-09" db="EMBL/GenBank/DDBJ databases">
        <authorList>
            <person name="Magalhaes I.L.F."/>
            <person name="Oliveira U."/>
            <person name="Santos F.R."/>
            <person name="Vidigal T.H.D.A."/>
            <person name="Brescovit A.D."/>
            <person name="Santos A.J."/>
        </authorList>
    </citation>
    <scope>NUCLEOTIDE SEQUENCE</scope>
    <source>
        <tissue evidence="1">Shoot tissue taken approximately 20 cm above the soil surface</tissue>
    </source>
</reference>